<evidence type="ECO:0000256" key="17">
    <source>
        <dbReference type="SAM" id="SignalP"/>
    </source>
</evidence>
<dbReference type="Gene3D" id="3.40.710.10">
    <property type="entry name" value="DD-peptidase/beta-lactamase superfamily"/>
    <property type="match status" value="1"/>
</dbReference>
<dbReference type="Pfam" id="PF00768">
    <property type="entry name" value="Peptidase_S11"/>
    <property type="match status" value="1"/>
</dbReference>
<dbReference type="GO" id="GO:0008360">
    <property type="term" value="P:regulation of cell shape"/>
    <property type="evidence" value="ECO:0007669"/>
    <property type="project" value="UniProtKB-KW"/>
</dbReference>
<keyword evidence="7 17" id="KW-0732">Signal</keyword>
<keyword evidence="10" id="KW-0573">Peptidoglycan synthesis</keyword>
<evidence type="ECO:0000256" key="8">
    <source>
        <dbReference type="ARBA" id="ARBA00022801"/>
    </source>
</evidence>
<dbReference type="Proteomes" id="UP000231932">
    <property type="component" value="Chromosome"/>
</dbReference>
<evidence type="ECO:0000256" key="12">
    <source>
        <dbReference type="ARBA" id="ARBA00034000"/>
    </source>
</evidence>
<evidence type="ECO:0000256" key="9">
    <source>
        <dbReference type="ARBA" id="ARBA00022960"/>
    </source>
</evidence>
<feature type="active site" description="Acyl-ester intermediate" evidence="13">
    <location>
        <position position="99"/>
    </location>
</feature>
<comment type="catalytic activity">
    <reaction evidence="12">
        <text>Preferential cleavage: (Ac)2-L-Lys-D-Ala-|-D-Ala. Also transpeptidation of peptidyl-alanyl moieties that are N-acyl substituents of D-alanine.</text>
        <dbReference type="EC" id="3.4.16.4"/>
    </reaction>
</comment>
<evidence type="ECO:0000256" key="14">
    <source>
        <dbReference type="PIRSR" id="PIRSR618044-2"/>
    </source>
</evidence>
<feature type="region of interest" description="Disordered" evidence="16">
    <location>
        <begin position="36"/>
        <end position="67"/>
    </location>
</feature>
<sequence>MNLRAGMIGLCAAALFASPTVASAEVGVKGAGVASEARSVPGLEPTTGADAGSPVAAKRPRAETSPKLAEHAVSAVLMDAATGTVLMEKNSHEKLPPASITKIMTMLLTVEALERGQVQLSDRIRTSERAASMGGSQIFLEPGEEMTLDDMMKGIAVASANDASVAVAEYLAGSEAEFVSLMNRRAEELGMRDTHFVNCNGLPAEGHYTSAYDIAIMSRELLKHPQVLRWTSLYEDYLRKNTDRPFWLVNTNKLVRFYPGVDGLKTGFTGSARYCLSATAKKGDFRVIAVVMGEPTSKQRNAEVTQMLDWAFGQYQFVKLYGPGDPVGQVRLDKGDPEKAPVTVRQSVGVLLRRGESKTGIRARVVVSPGAAPKKKGALVGKVVVYRDDQPVSAAPLYLAKDVRRAGWWAMFGRTCRHWLGASDR</sequence>
<evidence type="ECO:0000256" key="4">
    <source>
        <dbReference type="ARBA" id="ARBA00012448"/>
    </source>
</evidence>
<feature type="chain" id="PRO_5014752412" description="serine-type D-Ala-D-Ala carboxypeptidase" evidence="17">
    <location>
        <begin position="25"/>
        <end position="425"/>
    </location>
</feature>
<dbReference type="SUPFAM" id="SSF69189">
    <property type="entry name" value="Penicillin-binding protein associated domain"/>
    <property type="match status" value="1"/>
</dbReference>
<keyword evidence="5 19" id="KW-0121">Carboxypeptidase</keyword>
<reference evidence="20" key="1">
    <citation type="submission" date="2017-11" db="EMBL/GenBank/DDBJ databases">
        <title>Complete Genome Sequence of Kyrpidia sp. Strain EA-1, a thermophilic, hydrogen-oxidizing Bacterium, isolated from the Azores.</title>
        <authorList>
            <person name="Reiner J.E."/>
            <person name="Lapp C.J."/>
            <person name="Bunk B."/>
            <person name="Gescher J."/>
        </authorList>
    </citation>
    <scope>NUCLEOTIDE SEQUENCE [LARGE SCALE GENOMIC DNA]</scope>
    <source>
        <strain evidence="20">EA-1</strain>
    </source>
</reference>
<protein>
    <recommendedName>
        <fullName evidence="4">serine-type D-Ala-D-Ala carboxypeptidase</fullName>
        <ecNumber evidence="4">3.4.16.4</ecNumber>
    </recommendedName>
</protein>
<keyword evidence="20" id="KW-1185">Reference proteome</keyword>
<evidence type="ECO:0000256" key="13">
    <source>
        <dbReference type="PIRSR" id="PIRSR618044-1"/>
    </source>
</evidence>
<keyword evidence="6" id="KW-0645">Protease</keyword>
<evidence type="ECO:0000256" key="10">
    <source>
        <dbReference type="ARBA" id="ARBA00022984"/>
    </source>
</evidence>
<dbReference type="PANTHER" id="PTHR21581:SF6">
    <property type="entry name" value="TRAFFICKING PROTEIN PARTICLE COMPLEX SUBUNIT 12"/>
    <property type="match status" value="1"/>
</dbReference>
<dbReference type="EC" id="3.4.16.4" evidence="4"/>
<organism evidence="19 20">
    <name type="scientific">Kyrpidia spormannii</name>
    <dbReference type="NCBI Taxonomy" id="2055160"/>
    <lineage>
        <taxon>Bacteria</taxon>
        <taxon>Bacillati</taxon>
        <taxon>Bacillota</taxon>
        <taxon>Bacilli</taxon>
        <taxon>Bacillales</taxon>
        <taxon>Alicyclobacillaceae</taxon>
        <taxon>Kyrpidia</taxon>
    </lineage>
</organism>
<keyword evidence="8" id="KW-0378">Hydrolase</keyword>
<dbReference type="InterPro" id="IPR037167">
    <property type="entry name" value="Peptidase_S11_C_sf"/>
</dbReference>
<dbReference type="InterPro" id="IPR015956">
    <property type="entry name" value="Peniciliin-bd_prot_C_sf"/>
</dbReference>
<evidence type="ECO:0000256" key="16">
    <source>
        <dbReference type="SAM" id="MobiDB-lite"/>
    </source>
</evidence>
<evidence type="ECO:0000256" key="5">
    <source>
        <dbReference type="ARBA" id="ARBA00022645"/>
    </source>
</evidence>
<evidence type="ECO:0000313" key="19">
    <source>
        <dbReference type="EMBL" id="ATY85156.1"/>
    </source>
</evidence>
<feature type="signal peptide" evidence="17">
    <location>
        <begin position="1"/>
        <end position="24"/>
    </location>
</feature>
<evidence type="ECO:0000256" key="2">
    <source>
        <dbReference type="ARBA" id="ARBA00004752"/>
    </source>
</evidence>
<feature type="active site" description="Proton acceptor" evidence="13">
    <location>
        <position position="102"/>
    </location>
</feature>
<evidence type="ECO:0000256" key="3">
    <source>
        <dbReference type="ARBA" id="ARBA00007164"/>
    </source>
</evidence>
<dbReference type="UniPathway" id="UPA00219"/>
<dbReference type="EMBL" id="CP024955">
    <property type="protein sequence ID" value="ATY85156.1"/>
    <property type="molecule type" value="Genomic_DNA"/>
</dbReference>
<evidence type="ECO:0000256" key="1">
    <source>
        <dbReference type="ARBA" id="ARBA00003217"/>
    </source>
</evidence>
<keyword evidence="11" id="KW-0961">Cell wall biogenesis/degradation</keyword>
<dbReference type="AlphaFoldDB" id="A0A2K8N749"/>
<dbReference type="SUPFAM" id="SSF56601">
    <property type="entry name" value="beta-lactamase/transpeptidase-like"/>
    <property type="match status" value="1"/>
</dbReference>
<dbReference type="GO" id="GO:0009002">
    <property type="term" value="F:serine-type D-Ala-D-Ala carboxypeptidase activity"/>
    <property type="evidence" value="ECO:0007669"/>
    <property type="project" value="UniProtKB-EC"/>
</dbReference>
<accession>A0A2K8N749</accession>
<dbReference type="GO" id="GO:0009252">
    <property type="term" value="P:peptidoglycan biosynthetic process"/>
    <property type="evidence" value="ECO:0007669"/>
    <property type="project" value="UniProtKB-UniPathway"/>
</dbReference>
<dbReference type="SMART" id="SM00936">
    <property type="entry name" value="PBP5_C"/>
    <property type="match status" value="1"/>
</dbReference>
<dbReference type="GO" id="GO:0006508">
    <property type="term" value="P:proteolysis"/>
    <property type="evidence" value="ECO:0007669"/>
    <property type="project" value="UniProtKB-KW"/>
</dbReference>
<evidence type="ECO:0000256" key="11">
    <source>
        <dbReference type="ARBA" id="ARBA00023316"/>
    </source>
</evidence>
<proteinExistence type="inferred from homology"/>
<evidence type="ECO:0000313" key="20">
    <source>
        <dbReference type="Proteomes" id="UP000231932"/>
    </source>
</evidence>
<comment type="similarity">
    <text evidence="3 15">Belongs to the peptidase S11 family.</text>
</comment>
<dbReference type="RefSeq" id="WP_100667949.1">
    <property type="nucleotide sequence ID" value="NZ_CP024955.1"/>
</dbReference>
<dbReference type="GO" id="GO:0071555">
    <property type="term" value="P:cell wall organization"/>
    <property type="evidence" value="ECO:0007669"/>
    <property type="project" value="UniProtKB-KW"/>
</dbReference>
<evidence type="ECO:0000259" key="18">
    <source>
        <dbReference type="SMART" id="SM00936"/>
    </source>
</evidence>
<keyword evidence="9" id="KW-0133">Cell shape</keyword>
<dbReference type="PANTHER" id="PTHR21581">
    <property type="entry name" value="D-ALANYL-D-ALANINE CARBOXYPEPTIDASE"/>
    <property type="match status" value="1"/>
</dbReference>
<comment type="function">
    <text evidence="1">Removes C-terminal D-alanyl residues from sugar-peptide cell wall precursors.</text>
</comment>
<dbReference type="InterPro" id="IPR001967">
    <property type="entry name" value="Peptidase_S11_N"/>
</dbReference>
<dbReference type="OrthoDB" id="9791132at2"/>
<evidence type="ECO:0000256" key="15">
    <source>
        <dbReference type="RuleBase" id="RU004016"/>
    </source>
</evidence>
<dbReference type="PRINTS" id="PR00725">
    <property type="entry name" value="DADACBPTASE1"/>
</dbReference>
<evidence type="ECO:0000256" key="7">
    <source>
        <dbReference type="ARBA" id="ARBA00022729"/>
    </source>
</evidence>
<name>A0A2K8N749_9BACL</name>
<feature type="binding site" evidence="14">
    <location>
        <position position="265"/>
    </location>
    <ligand>
        <name>substrate</name>
    </ligand>
</feature>
<dbReference type="Pfam" id="PF07943">
    <property type="entry name" value="PBP5_C"/>
    <property type="match status" value="1"/>
</dbReference>
<evidence type="ECO:0000256" key="6">
    <source>
        <dbReference type="ARBA" id="ARBA00022670"/>
    </source>
</evidence>
<dbReference type="InterPro" id="IPR012907">
    <property type="entry name" value="Peptidase_S11_C"/>
</dbReference>
<dbReference type="Gene3D" id="2.60.410.10">
    <property type="entry name" value="D-Ala-D-Ala carboxypeptidase, C-terminal domain"/>
    <property type="match status" value="1"/>
</dbReference>
<dbReference type="InterPro" id="IPR018044">
    <property type="entry name" value="Peptidase_S11"/>
</dbReference>
<dbReference type="InterPro" id="IPR012338">
    <property type="entry name" value="Beta-lactam/transpept-like"/>
</dbReference>
<dbReference type="KEGG" id="kyr:CVV65_09635"/>
<feature type="active site" evidence="13">
    <location>
        <position position="159"/>
    </location>
</feature>
<feature type="domain" description="Peptidase S11 D-Ala-D-Ala carboxypeptidase A C-terminal" evidence="18">
    <location>
        <begin position="315"/>
        <end position="405"/>
    </location>
</feature>
<gene>
    <name evidence="19" type="ORF">CVV65_09635</name>
</gene>
<comment type="pathway">
    <text evidence="2">Cell wall biogenesis; peptidoglycan biosynthesis.</text>
</comment>